<evidence type="ECO:0000256" key="3">
    <source>
        <dbReference type="ARBA" id="ARBA00022801"/>
    </source>
</evidence>
<organism evidence="9 10">
    <name type="scientific">Thalassobacillus devorans</name>
    <dbReference type="NCBI Taxonomy" id="279813"/>
    <lineage>
        <taxon>Bacteria</taxon>
        <taxon>Bacillati</taxon>
        <taxon>Bacillota</taxon>
        <taxon>Bacilli</taxon>
        <taxon>Bacillales</taxon>
        <taxon>Bacillaceae</taxon>
        <taxon>Thalassobacillus</taxon>
    </lineage>
</organism>
<keyword evidence="5" id="KW-0573">Peptidoglycan synthesis</keyword>
<evidence type="ECO:0000256" key="7">
    <source>
        <dbReference type="RuleBase" id="RU004016"/>
    </source>
</evidence>
<dbReference type="PANTHER" id="PTHR21581">
    <property type="entry name" value="D-ALANYL-D-ALANINE CARBOXYPEPTIDASE"/>
    <property type="match status" value="1"/>
</dbReference>
<keyword evidence="4" id="KW-0133">Cell shape</keyword>
<name>A0ABQ1NQB3_9BACI</name>
<evidence type="ECO:0000256" key="2">
    <source>
        <dbReference type="ARBA" id="ARBA00022729"/>
    </source>
</evidence>
<keyword evidence="10" id="KW-1185">Reference proteome</keyword>
<keyword evidence="2" id="KW-0732">Signal</keyword>
<evidence type="ECO:0000313" key="9">
    <source>
        <dbReference type="EMBL" id="GGC82785.1"/>
    </source>
</evidence>
<comment type="similarity">
    <text evidence="1 7">Belongs to the peptidase S11 family.</text>
</comment>
<evidence type="ECO:0000256" key="5">
    <source>
        <dbReference type="ARBA" id="ARBA00022984"/>
    </source>
</evidence>
<dbReference type="PANTHER" id="PTHR21581:SF33">
    <property type="entry name" value="D-ALANYL-D-ALANINE CARBOXYPEPTIDASE DACB"/>
    <property type="match status" value="1"/>
</dbReference>
<dbReference type="Pfam" id="PF00768">
    <property type="entry name" value="Peptidase_S11"/>
    <property type="match status" value="1"/>
</dbReference>
<evidence type="ECO:0000256" key="1">
    <source>
        <dbReference type="ARBA" id="ARBA00007164"/>
    </source>
</evidence>
<dbReference type="RefSeq" id="WP_062441320.1">
    <property type="nucleotide sequence ID" value="NZ_BMCJ01000002.1"/>
</dbReference>
<proteinExistence type="inferred from homology"/>
<dbReference type="InterPro" id="IPR001967">
    <property type="entry name" value="Peptidase_S11_N"/>
</dbReference>
<evidence type="ECO:0000256" key="4">
    <source>
        <dbReference type="ARBA" id="ARBA00022960"/>
    </source>
</evidence>
<comment type="caution">
    <text evidence="9">The sequence shown here is derived from an EMBL/GenBank/DDBJ whole genome shotgun (WGS) entry which is preliminary data.</text>
</comment>
<dbReference type="EMBL" id="BMCJ01000002">
    <property type="protein sequence ID" value="GGC82785.1"/>
    <property type="molecule type" value="Genomic_DNA"/>
</dbReference>
<accession>A0ABQ1NQB3</accession>
<evidence type="ECO:0000259" key="8">
    <source>
        <dbReference type="Pfam" id="PF00768"/>
    </source>
</evidence>
<gene>
    <name evidence="9" type="ORF">GCM10007216_11660</name>
</gene>
<dbReference type="Gene3D" id="3.40.710.10">
    <property type="entry name" value="DD-peptidase/beta-lactamase superfamily"/>
    <property type="match status" value="1"/>
</dbReference>
<evidence type="ECO:0000313" key="10">
    <source>
        <dbReference type="Proteomes" id="UP000619534"/>
    </source>
</evidence>
<sequence length="370" mass="41248">MIKRIKIILIIVLLLAAYTPQTGFAEKSENLSIQSEAAILIDGESGQVLYEKNREKKMYPASITKILTGIIAIEQGNLEDKVIISEEARNADGTRVYLEEGEEVPLKKLVQGLLMNSGNDAGVAIAEHLAGSVENFTQVMNAFAEEKAGVKNSNFTNPHGLYDDDHYVTAEDMAKITKYAMKNETFKEIVGTKELDWKGEEWETTIINHNRLLWRYDDATGVKTGWVSKSGHTLVGSAERDGMELIAVILKANNAEHAYTEAGKLFDYGFENYETSSIPAGKTYKTNGEEYELPEPLAYTKENNSEITEQVTRKGYLLIESDDEILTTGKLDVVQASNGEPVKTEENDSEENSSWKDAIFQWFASLFSSK</sequence>
<dbReference type="Proteomes" id="UP000619534">
    <property type="component" value="Unassembled WGS sequence"/>
</dbReference>
<protein>
    <recommendedName>
        <fullName evidence="8">Peptidase S11 D-alanyl-D-alanine carboxypeptidase A N-terminal domain-containing protein</fullName>
    </recommendedName>
</protein>
<evidence type="ECO:0000256" key="6">
    <source>
        <dbReference type="ARBA" id="ARBA00023316"/>
    </source>
</evidence>
<feature type="domain" description="Peptidase S11 D-alanyl-D-alanine carboxypeptidase A N-terminal" evidence="8">
    <location>
        <begin position="29"/>
        <end position="253"/>
    </location>
</feature>
<keyword evidence="3" id="KW-0378">Hydrolase</keyword>
<dbReference type="InterPro" id="IPR018044">
    <property type="entry name" value="Peptidase_S11"/>
</dbReference>
<reference evidence="10" key="1">
    <citation type="journal article" date="2019" name="Int. J. Syst. Evol. Microbiol.">
        <title>The Global Catalogue of Microorganisms (GCM) 10K type strain sequencing project: providing services to taxonomists for standard genome sequencing and annotation.</title>
        <authorList>
            <consortium name="The Broad Institute Genomics Platform"/>
            <consortium name="The Broad Institute Genome Sequencing Center for Infectious Disease"/>
            <person name="Wu L."/>
            <person name="Ma J."/>
        </authorList>
    </citation>
    <scope>NUCLEOTIDE SEQUENCE [LARGE SCALE GENOMIC DNA]</scope>
    <source>
        <strain evidence="10">CCM 7282</strain>
    </source>
</reference>
<dbReference type="InterPro" id="IPR012338">
    <property type="entry name" value="Beta-lactam/transpept-like"/>
</dbReference>
<keyword evidence="6" id="KW-0961">Cell wall biogenesis/degradation</keyword>
<dbReference type="SUPFAM" id="SSF56601">
    <property type="entry name" value="beta-lactamase/transpeptidase-like"/>
    <property type="match status" value="1"/>
</dbReference>
<dbReference type="PRINTS" id="PR00725">
    <property type="entry name" value="DADACBPTASE1"/>
</dbReference>